<keyword evidence="3" id="KW-1185">Reference proteome</keyword>
<evidence type="ECO:0000256" key="1">
    <source>
        <dbReference type="SAM" id="Phobius"/>
    </source>
</evidence>
<dbReference type="KEGG" id="lyd:D7I47_01080"/>
<feature type="transmembrane region" description="Helical" evidence="1">
    <location>
        <begin position="410"/>
        <end position="430"/>
    </location>
</feature>
<sequence>MRRHAGVFGSLLAVAAIVTGLALGVLGIIDRASATGVRAELADRTGEEGALRATLRLTGDPVSSDTRMRAAIADTFRDGDREVPVTVRHELRSGRAVPFTRVDPGDAAASDAPAATLALAGIPDLADAAELTAGRWPASAAEAALQADAATALGLDAGDRIELAGRVLEISGLWRVSDALDPRWVADPLLVSGDDGTGRGNLGPLVVDESVGAAVGADRLDSWTIVPRVAELEPHDLAAIAIAWGAFPDTADALDLGALVDQDGLLAITARDLDRRVRALDATGPASLLLVAMIALVTFVELGRLLSEVRLRELGLLWARGATPGEVAAATAAEAAIAAGAGAALGAGLAATLVAAGDPGGLARLGASWGAIPAGVVAAAVLAVAAHGLLATRRAARPDDPARTGRGQRIAGGGLVVLVALAAGLATWQLRLYGSPVTRDAEGGSSVDAIAVSAPALLVAALALGGLLLFPRIARAAERRASRDPRAMRALVARSLARRLALAATPIALVALAGSQLLVAAGYAGSWERSHAQTHALRAGAELRVDAGPVGLDGTALATLAATPGVDRVAPSPRDLVELADEDVRVVGIGADALRELGLDGGTLDLAALADGIRVAPAGTALPVGAARVAAVLSTPEGLAPVRVTLWLQTADGLLLRADATPGPDGYTVPVPSRPDTEWRLVALDVELPFSMDAFDGIPVELDSLRVDGAALAVGAGWRGTSLFDGSALEATGTNGAVVLPGGGARFMQAGPDRAVPIAVSRTVARLMGSTVGTEFALPLTGGDLRVSVAAIVDGVPGSDRSAAILVDAGTLELAALRSLPEPPDPEVVWVGSAQPAGTAEALRDALGGGVRVVLASDDPVARMLAASRVVFWATAAGSAALALVALGAVAGAQLGSRRDETAVLRALGFSARQQGAQRRRELGAVVGYGALVGLVAGAVVVAVPISTFVRAAIPDVYDSVATEVRVDLLGLAIGAGAFGLAVAILIAGYGAIVERQALGARVPEDSR</sequence>
<feature type="transmembrane region" description="Helical" evidence="1">
    <location>
        <begin position="367"/>
        <end position="390"/>
    </location>
</feature>
<dbReference type="InterPro" id="IPR050250">
    <property type="entry name" value="Macrolide_Exporter_MacB"/>
</dbReference>
<dbReference type="RefSeq" id="WP_120761335.1">
    <property type="nucleotide sequence ID" value="NZ_CP032630.1"/>
</dbReference>
<dbReference type="PANTHER" id="PTHR30572">
    <property type="entry name" value="MEMBRANE COMPONENT OF TRANSPORTER-RELATED"/>
    <property type="match status" value="1"/>
</dbReference>
<dbReference type="PANTHER" id="PTHR30572:SF4">
    <property type="entry name" value="ABC TRANSPORTER PERMEASE YTRF"/>
    <property type="match status" value="1"/>
</dbReference>
<evidence type="ECO:0000313" key="3">
    <source>
        <dbReference type="Proteomes" id="UP000278886"/>
    </source>
</evidence>
<proteinExistence type="predicted"/>
<dbReference type="GO" id="GO:0005886">
    <property type="term" value="C:plasma membrane"/>
    <property type="evidence" value="ECO:0007669"/>
    <property type="project" value="TreeGrafter"/>
</dbReference>
<feature type="transmembrane region" description="Helical" evidence="1">
    <location>
        <begin position="870"/>
        <end position="891"/>
    </location>
</feature>
<feature type="transmembrane region" description="Helical" evidence="1">
    <location>
        <begin position="286"/>
        <end position="306"/>
    </location>
</feature>
<dbReference type="EMBL" id="CP032630">
    <property type="protein sequence ID" value="AYF96984.1"/>
    <property type="molecule type" value="Genomic_DNA"/>
</dbReference>
<name>A0A387B0H3_9MICO</name>
<evidence type="ECO:0000313" key="2">
    <source>
        <dbReference type="EMBL" id="AYF96984.1"/>
    </source>
</evidence>
<feature type="transmembrane region" description="Helical" evidence="1">
    <location>
        <begin position="969"/>
        <end position="993"/>
    </location>
</feature>
<keyword evidence="1" id="KW-0472">Membrane</keyword>
<keyword evidence="1" id="KW-0812">Transmembrane</keyword>
<dbReference type="GO" id="GO:0022857">
    <property type="term" value="F:transmembrane transporter activity"/>
    <property type="evidence" value="ECO:0007669"/>
    <property type="project" value="TreeGrafter"/>
</dbReference>
<organism evidence="2 3">
    <name type="scientific">Protaetiibacter intestinalis</name>
    <dbReference type="NCBI Taxonomy" id="2419774"/>
    <lineage>
        <taxon>Bacteria</taxon>
        <taxon>Bacillati</taxon>
        <taxon>Actinomycetota</taxon>
        <taxon>Actinomycetes</taxon>
        <taxon>Micrococcales</taxon>
        <taxon>Microbacteriaceae</taxon>
        <taxon>Protaetiibacter</taxon>
    </lineage>
</organism>
<protein>
    <submittedName>
        <fullName evidence="2">FtsX-like permease family protein</fullName>
    </submittedName>
</protein>
<dbReference type="Proteomes" id="UP000278886">
    <property type="component" value="Chromosome"/>
</dbReference>
<dbReference type="AlphaFoldDB" id="A0A387B0H3"/>
<feature type="transmembrane region" description="Helical" evidence="1">
    <location>
        <begin position="923"/>
        <end position="949"/>
    </location>
</feature>
<keyword evidence="1" id="KW-1133">Transmembrane helix</keyword>
<feature type="transmembrane region" description="Helical" evidence="1">
    <location>
        <begin position="327"/>
        <end position="355"/>
    </location>
</feature>
<accession>A0A387B0H3</accession>
<reference evidence="3" key="1">
    <citation type="submission" date="2018-09" db="EMBL/GenBank/DDBJ databases">
        <title>Genome sequencing of strain 2DFWR-13.</title>
        <authorList>
            <person name="Heo J."/>
            <person name="Kim S.-J."/>
            <person name="Kwon S.-W."/>
        </authorList>
    </citation>
    <scope>NUCLEOTIDE SEQUENCE [LARGE SCALE GENOMIC DNA]</scope>
    <source>
        <strain evidence="3">2DFWR-13</strain>
    </source>
</reference>
<gene>
    <name evidence="2" type="ORF">D7I47_01080</name>
</gene>
<feature type="transmembrane region" description="Helical" evidence="1">
    <location>
        <begin position="500"/>
        <end position="524"/>
    </location>
</feature>
<feature type="transmembrane region" description="Helical" evidence="1">
    <location>
        <begin position="450"/>
        <end position="470"/>
    </location>
</feature>
<dbReference type="OrthoDB" id="3719151at2"/>